<gene>
    <name evidence="3" type="ORF">DVH24_011634</name>
</gene>
<dbReference type="AlphaFoldDB" id="A0A498JTU0"/>
<keyword evidence="1" id="KW-0812">Transmembrane</keyword>
<dbReference type="Proteomes" id="UP000290289">
    <property type="component" value="Chromosome 5"/>
</dbReference>
<evidence type="ECO:0000313" key="4">
    <source>
        <dbReference type="Proteomes" id="UP000290289"/>
    </source>
</evidence>
<keyword evidence="1" id="KW-1133">Transmembrane helix</keyword>
<comment type="caution">
    <text evidence="3">The sequence shown here is derived from an EMBL/GenBank/DDBJ whole genome shotgun (WGS) entry which is preliminary data.</text>
</comment>
<accession>A0A498JTU0</accession>
<dbReference type="InterPro" id="IPR003609">
    <property type="entry name" value="Pan_app"/>
</dbReference>
<dbReference type="PROSITE" id="PS50948">
    <property type="entry name" value="PAN"/>
    <property type="match status" value="1"/>
</dbReference>
<organism evidence="3 4">
    <name type="scientific">Malus domestica</name>
    <name type="common">Apple</name>
    <name type="synonym">Pyrus malus</name>
    <dbReference type="NCBI Taxonomy" id="3750"/>
    <lineage>
        <taxon>Eukaryota</taxon>
        <taxon>Viridiplantae</taxon>
        <taxon>Streptophyta</taxon>
        <taxon>Embryophyta</taxon>
        <taxon>Tracheophyta</taxon>
        <taxon>Spermatophyta</taxon>
        <taxon>Magnoliopsida</taxon>
        <taxon>eudicotyledons</taxon>
        <taxon>Gunneridae</taxon>
        <taxon>Pentapetalae</taxon>
        <taxon>rosids</taxon>
        <taxon>fabids</taxon>
        <taxon>Rosales</taxon>
        <taxon>Rosaceae</taxon>
        <taxon>Amygdaloideae</taxon>
        <taxon>Maleae</taxon>
        <taxon>Malus</taxon>
    </lineage>
</organism>
<evidence type="ECO:0000313" key="3">
    <source>
        <dbReference type="EMBL" id="RXH99309.1"/>
    </source>
</evidence>
<dbReference type="PANTHER" id="PTHR32444:SF66">
    <property type="entry name" value="NON-SPECIFIC SERINE_THREONINE PROTEIN KINASE"/>
    <property type="match status" value="1"/>
</dbReference>
<proteinExistence type="predicted"/>
<dbReference type="EMBL" id="RDQH01000331">
    <property type="protein sequence ID" value="RXH99309.1"/>
    <property type="molecule type" value="Genomic_DNA"/>
</dbReference>
<keyword evidence="1" id="KW-0472">Membrane</keyword>
<dbReference type="Pfam" id="PF08276">
    <property type="entry name" value="PAN_2"/>
    <property type="match status" value="1"/>
</dbReference>
<protein>
    <recommendedName>
        <fullName evidence="2">Apple domain-containing protein</fullName>
    </recommendedName>
</protein>
<evidence type="ECO:0000256" key="1">
    <source>
        <dbReference type="SAM" id="Phobius"/>
    </source>
</evidence>
<dbReference type="PANTHER" id="PTHR32444">
    <property type="entry name" value="BULB-TYPE LECTIN DOMAIN-CONTAINING PROTEIN"/>
    <property type="match status" value="1"/>
</dbReference>
<keyword evidence="4" id="KW-1185">Reference proteome</keyword>
<reference evidence="3 4" key="1">
    <citation type="submission" date="2018-10" db="EMBL/GenBank/DDBJ databases">
        <title>A high-quality apple genome assembly.</title>
        <authorList>
            <person name="Hu J."/>
        </authorList>
    </citation>
    <scope>NUCLEOTIDE SEQUENCE [LARGE SCALE GENOMIC DNA]</scope>
    <source>
        <strain evidence="4">cv. HFTH1</strain>
        <tissue evidence="3">Young leaf</tissue>
    </source>
</reference>
<evidence type="ECO:0000259" key="2">
    <source>
        <dbReference type="PROSITE" id="PS50948"/>
    </source>
</evidence>
<feature type="transmembrane region" description="Helical" evidence="1">
    <location>
        <begin position="85"/>
        <end position="105"/>
    </location>
</feature>
<dbReference type="CDD" id="cd01098">
    <property type="entry name" value="PAN_AP_plant"/>
    <property type="match status" value="1"/>
</dbReference>
<feature type="domain" description="Apple" evidence="2">
    <location>
        <begin position="1"/>
        <end position="73"/>
    </location>
</feature>
<name>A0A498JTU0_MALDO</name>
<dbReference type="SMART" id="SM00473">
    <property type="entry name" value="PAN_AP"/>
    <property type="match status" value="1"/>
</dbReference>
<sequence>MKTFSKMSSVKLPDFHELILFLDREECKIQCLSNCSCLAYVYVDNIGCLIWSNELIDIQEFSSNGQDIFIRLQHTKFGQGKRTKLIAGLSAICFINFLVAIVYVFHRLQANRRVAKLGNIKATAKFEHTDLNENSSGGTVQEYIREHERSELFLYRFDSISIATNNFSIPNKLGEGGFGPILSGMKNTSFYHHEKQLGFLAYSWHIWNEGRGLDLVDELLADSYPSSQSMRCVHIGLLCVQDNATEANQAGCTRQIIHNLSDHYLLSKILNHRMTVFAPQMSIPKQLKDGAGGR</sequence>